<feature type="transmembrane region" description="Helical" evidence="6">
    <location>
        <begin position="607"/>
        <end position="628"/>
    </location>
</feature>
<evidence type="ECO:0000256" key="2">
    <source>
        <dbReference type="ARBA" id="ARBA00006510"/>
    </source>
</evidence>
<feature type="transmembrane region" description="Helical" evidence="6">
    <location>
        <begin position="226"/>
        <end position="246"/>
    </location>
</feature>
<dbReference type="Ensembl" id="ENSUAMT00000037191.1">
    <property type="protein sequence ID" value="ENSUAMP00000033383.1"/>
    <property type="gene ID" value="ENSUAMG00000025446.1"/>
</dbReference>
<keyword evidence="5 6" id="KW-0472">Membrane</keyword>
<feature type="transmembrane region" description="Helical" evidence="6">
    <location>
        <begin position="557"/>
        <end position="575"/>
    </location>
</feature>
<reference evidence="9" key="2">
    <citation type="submission" date="2025-08" db="UniProtKB">
        <authorList>
            <consortium name="Ensembl"/>
        </authorList>
    </citation>
    <scope>IDENTIFICATION</scope>
</reference>
<keyword evidence="3 6" id="KW-0812">Transmembrane</keyword>
<feature type="transmembrane region" description="Helical" evidence="6">
    <location>
        <begin position="138"/>
        <end position="165"/>
    </location>
</feature>
<dbReference type="PANTHER" id="PTHR23302:SF35">
    <property type="entry name" value="TRANSMEMBRANE CHANNEL-LIKE PROTEIN 3"/>
    <property type="match status" value="1"/>
</dbReference>
<sequence length="1032" mass="117127">MKPSKACQRYRSVRRKPSQHYLYQESLLLSNLDDSFNADETGDSNDPEQIFQNIQFQKDLMANIRCRPWTMAQKLGALRRAKEIVLKFEGRLTRTRGYQAAGAELWRKFARLACNFMVMFIPWEMRIKKIESHFGSGVASYFIFLRWLFGINIVLTIMTAAFIVIPELIAGQPFGSTASKTIPKEHMASAQDLDTVWSLGGYLQYSVLFYGYYGRERRIGRAGYRLPLAYFLVGMAVFAYSFIILLKKMAKNSRNSLASASNENYTFCWRVFCAWDYLIGNPEAAESKTAAIVNSIRVSGVVTVCLRVVANILVLLSLAGSISLIYFVVDRSQRLEQSKKELTLWEKNEVSVVVSLVTMLAPSAFDLIAALEMYHPRTTLRFQLARVLVLYLGNLYSLIIALLDKVNSMSTEEAATKNNTSHWIDPTIFSATRMAPEEEKWSTPGPGIGLPRNSTWAPEEASVPAYTLPLSEANKTTVYTQRPQDQCWETYVGQEMLKLSIIDMLFTVASVLLIDFFRGLFVRYLSDYWCWDLESKFPEYGEFKIAENVLHLVYNQGMIWMGAFFSPCLPAFNVLKLIGLMYLRSWAVLTCNVPHQQVFRASRSNNFYLAMLLFMLFLCMLPTIFAIVRYKPSLNCGPFSGQEKMYDIVSETIEKDFPAWFGSVVGYVSSPVVILPAVLLLFMLVYYLQSIVRSLKLSNQQLRVQTQNASIAPSVLCHVCQPHGGAVWFFLPQGPGAPRVPRAQVPHNLSYRCLRGRSSSAGDRRENRSCSSVTQTKRTEDVRSEPLYRKDFQQMDRPLRGPGLPAVASRGPRSHAPRYYIINERDSHQKTHPTFWPEGHFRMDALEDLVEMCPRTTRQAVSRAPQQGPSPQLSEEEEGAPRREPVERSLHPQCLTGLQGAAHFYVGDRSESRTLAPEYQGRVHFKSWDDGFEAPLDRPVYGHRKPRSRNFQSAQHPPKLRGKPKVEPSLTESDSMSAASSSDQQNGGDDRCLQVTRSQAKFPRSVRQLGKRKAISRQELIADLSDLICSNV</sequence>
<dbReference type="AlphaFoldDB" id="A0A452SL58"/>
<evidence type="ECO:0000259" key="8">
    <source>
        <dbReference type="Pfam" id="PF07810"/>
    </source>
</evidence>
<accession>A0A452SL58</accession>
<evidence type="ECO:0000256" key="1">
    <source>
        <dbReference type="ARBA" id="ARBA00004141"/>
    </source>
</evidence>
<comment type="subcellular location">
    <subcellularLocation>
        <location evidence="1 6">Membrane</location>
        <topology evidence="1 6">Multi-pass membrane protein</topology>
    </subcellularLocation>
</comment>
<evidence type="ECO:0000256" key="5">
    <source>
        <dbReference type="ARBA" id="ARBA00023136"/>
    </source>
</evidence>
<protein>
    <recommendedName>
        <fullName evidence="6">Transmembrane channel-like protein</fullName>
    </recommendedName>
</protein>
<dbReference type="InterPro" id="IPR012496">
    <property type="entry name" value="TMC_dom"/>
</dbReference>
<feature type="transmembrane region" description="Helical" evidence="6">
    <location>
        <begin position="664"/>
        <end position="688"/>
    </location>
</feature>
<evidence type="ECO:0000256" key="3">
    <source>
        <dbReference type="ARBA" id="ARBA00022692"/>
    </source>
</evidence>
<dbReference type="Proteomes" id="UP000291022">
    <property type="component" value="Unassembled WGS sequence"/>
</dbReference>
<keyword evidence="4 6" id="KW-1133">Transmembrane helix</keyword>
<keyword evidence="10" id="KW-1185">Reference proteome</keyword>
<dbReference type="GO" id="GO:0005886">
    <property type="term" value="C:plasma membrane"/>
    <property type="evidence" value="ECO:0007669"/>
    <property type="project" value="InterPro"/>
</dbReference>
<dbReference type="Pfam" id="PF07810">
    <property type="entry name" value="TMC"/>
    <property type="match status" value="1"/>
</dbReference>
<feature type="compositionally biased region" description="Low complexity" evidence="7">
    <location>
        <begin position="973"/>
        <end position="983"/>
    </location>
</feature>
<feature type="transmembrane region" description="Helical" evidence="6">
    <location>
        <begin position="383"/>
        <end position="403"/>
    </location>
</feature>
<gene>
    <name evidence="9" type="primary">TMC3</name>
</gene>
<name>A0A452SL58_URSAM</name>
<evidence type="ECO:0000256" key="4">
    <source>
        <dbReference type="ARBA" id="ARBA00022989"/>
    </source>
</evidence>
<comment type="similarity">
    <text evidence="2 6">Belongs to the TMC family.</text>
</comment>
<evidence type="ECO:0000256" key="6">
    <source>
        <dbReference type="RuleBase" id="RU310713"/>
    </source>
</evidence>
<feature type="compositionally biased region" description="Polar residues" evidence="7">
    <location>
        <begin position="856"/>
        <end position="873"/>
    </location>
</feature>
<feature type="transmembrane region" description="Helical" evidence="6">
    <location>
        <begin position="196"/>
        <end position="214"/>
    </location>
</feature>
<dbReference type="GeneTree" id="ENSGT01050000244942"/>
<feature type="transmembrane region" description="Helical" evidence="6">
    <location>
        <begin position="308"/>
        <end position="329"/>
    </location>
</feature>
<proteinExistence type="inferred from homology"/>
<feature type="transmembrane region" description="Helical" evidence="6">
    <location>
        <begin position="350"/>
        <end position="371"/>
    </location>
</feature>
<reference evidence="10" key="1">
    <citation type="submission" date="2016-06" db="EMBL/GenBank/DDBJ databases">
        <title>De novo assembly and RNA-Seq shows season-dependent expression and editing in black bear kidneys.</title>
        <authorList>
            <person name="Korstanje R."/>
            <person name="Srivastava A."/>
            <person name="Sarsani V.K."/>
            <person name="Sheehan S.M."/>
            <person name="Seger R.L."/>
            <person name="Barter M.E."/>
            <person name="Lindqvist C."/>
            <person name="Brody L.C."/>
            <person name="Mullikin J.C."/>
        </authorList>
    </citation>
    <scope>NUCLEOTIDE SEQUENCE [LARGE SCALE GENOMIC DNA]</scope>
</reference>
<feature type="region of interest" description="Disordered" evidence="7">
    <location>
        <begin position="939"/>
        <end position="992"/>
    </location>
</feature>
<evidence type="ECO:0000313" key="10">
    <source>
        <dbReference type="Proteomes" id="UP000291022"/>
    </source>
</evidence>
<organism evidence="9 10">
    <name type="scientific">Ursus americanus</name>
    <name type="common">American black bear</name>
    <name type="synonym">Euarctos americanus</name>
    <dbReference type="NCBI Taxonomy" id="9643"/>
    <lineage>
        <taxon>Eukaryota</taxon>
        <taxon>Metazoa</taxon>
        <taxon>Chordata</taxon>
        <taxon>Craniata</taxon>
        <taxon>Vertebrata</taxon>
        <taxon>Euteleostomi</taxon>
        <taxon>Mammalia</taxon>
        <taxon>Eutheria</taxon>
        <taxon>Laurasiatheria</taxon>
        <taxon>Carnivora</taxon>
        <taxon>Caniformia</taxon>
        <taxon>Ursidae</taxon>
        <taxon>Ursus</taxon>
    </lineage>
</organism>
<feature type="transmembrane region" description="Helical" evidence="6">
    <location>
        <begin position="504"/>
        <end position="525"/>
    </location>
</feature>
<feature type="region of interest" description="Disordered" evidence="7">
    <location>
        <begin position="756"/>
        <end position="783"/>
    </location>
</feature>
<feature type="domain" description="TMC" evidence="8">
    <location>
        <begin position="487"/>
        <end position="602"/>
    </location>
</feature>
<reference evidence="9" key="3">
    <citation type="submission" date="2025-09" db="UniProtKB">
        <authorList>
            <consortium name="Ensembl"/>
        </authorList>
    </citation>
    <scope>IDENTIFICATION</scope>
</reference>
<feature type="region of interest" description="Disordered" evidence="7">
    <location>
        <begin position="856"/>
        <end position="887"/>
    </location>
</feature>
<dbReference type="PANTHER" id="PTHR23302">
    <property type="entry name" value="TRANSMEMBRANE CHANNEL-RELATED"/>
    <property type="match status" value="1"/>
</dbReference>
<evidence type="ECO:0000256" key="7">
    <source>
        <dbReference type="SAM" id="MobiDB-lite"/>
    </source>
</evidence>
<evidence type="ECO:0000313" key="9">
    <source>
        <dbReference type="Ensembl" id="ENSUAMP00000033383.1"/>
    </source>
</evidence>
<dbReference type="InterPro" id="IPR038900">
    <property type="entry name" value="TMC"/>
</dbReference>
<dbReference type="GO" id="GO:0008381">
    <property type="term" value="F:mechanosensitive monoatomic ion channel activity"/>
    <property type="evidence" value="ECO:0007669"/>
    <property type="project" value="TreeGrafter"/>
</dbReference>
<dbReference type="OMA" id="GAPHFYV"/>